<dbReference type="Gene3D" id="2.40.170.20">
    <property type="entry name" value="TonB-dependent receptor, beta-barrel domain"/>
    <property type="match status" value="1"/>
</dbReference>
<keyword evidence="7" id="KW-1185">Reference proteome</keyword>
<comment type="caution">
    <text evidence="6">The sequence shown here is derived from an EMBL/GenBank/DDBJ whole genome shotgun (WGS) entry which is preliminary data.</text>
</comment>
<dbReference type="PANTHER" id="PTHR40980:SF4">
    <property type="entry name" value="TONB-DEPENDENT RECEPTOR-LIKE BETA-BARREL DOMAIN-CONTAINING PROTEIN"/>
    <property type="match status" value="1"/>
</dbReference>
<accession>A0A4V3W8L1</accession>
<reference evidence="6 7" key="1">
    <citation type="submission" date="2019-04" db="EMBL/GenBank/DDBJ databases">
        <title>Flavobacterium sp. nov. isolated from construction timber.</title>
        <authorList>
            <person name="Lin S.-Y."/>
            <person name="Chang C.-T."/>
            <person name="Young C.-C."/>
        </authorList>
    </citation>
    <scope>NUCLEOTIDE SEQUENCE [LARGE SCALE GENOMIC DNA]</scope>
    <source>
        <strain evidence="6 7">CC-CTC003</strain>
    </source>
</reference>
<evidence type="ECO:0000256" key="4">
    <source>
        <dbReference type="SAM" id="SignalP"/>
    </source>
</evidence>
<dbReference type="SUPFAM" id="SSF49464">
    <property type="entry name" value="Carboxypeptidase regulatory domain-like"/>
    <property type="match status" value="1"/>
</dbReference>
<dbReference type="AlphaFoldDB" id="A0A4V3W8L1"/>
<dbReference type="OrthoDB" id="8764943at2"/>
<comment type="subcellular location">
    <subcellularLocation>
        <location evidence="1">Cell outer membrane</location>
    </subcellularLocation>
</comment>
<proteinExistence type="predicted"/>
<feature type="domain" description="Outer membrane protein beta-barrel" evidence="5">
    <location>
        <begin position="383"/>
        <end position="785"/>
    </location>
</feature>
<dbReference type="PANTHER" id="PTHR40980">
    <property type="entry name" value="PLUG DOMAIN-CONTAINING PROTEIN"/>
    <property type="match status" value="1"/>
</dbReference>
<organism evidence="6 7">
    <name type="scientific">Flavobacterium supellecticarium</name>
    <dbReference type="NCBI Taxonomy" id="2565924"/>
    <lineage>
        <taxon>Bacteria</taxon>
        <taxon>Pseudomonadati</taxon>
        <taxon>Bacteroidota</taxon>
        <taxon>Flavobacteriia</taxon>
        <taxon>Flavobacteriales</taxon>
        <taxon>Flavobacteriaceae</taxon>
        <taxon>Flavobacterium</taxon>
    </lineage>
</organism>
<dbReference type="GO" id="GO:0009279">
    <property type="term" value="C:cell outer membrane"/>
    <property type="evidence" value="ECO:0007669"/>
    <property type="project" value="UniProtKB-SubCell"/>
</dbReference>
<feature type="signal peptide" evidence="4">
    <location>
        <begin position="1"/>
        <end position="19"/>
    </location>
</feature>
<dbReference type="InterPro" id="IPR037066">
    <property type="entry name" value="Plug_dom_sf"/>
</dbReference>
<dbReference type="RefSeq" id="WP_136402684.1">
    <property type="nucleotide sequence ID" value="NZ_SSNZ01000002.1"/>
</dbReference>
<dbReference type="Gene3D" id="2.170.130.10">
    <property type="entry name" value="TonB-dependent receptor, plug domain"/>
    <property type="match status" value="1"/>
</dbReference>
<name>A0A4V3W8L1_9FLAO</name>
<dbReference type="InterPro" id="IPR041700">
    <property type="entry name" value="OMP_b-brl_3"/>
</dbReference>
<dbReference type="Pfam" id="PF14905">
    <property type="entry name" value="OMP_b-brl_3"/>
    <property type="match status" value="1"/>
</dbReference>
<keyword evidence="4" id="KW-0732">Signal</keyword>
<feature type="chain" id="PRO_5020740999" evidence="4">
    <location>
        <begin position="20"/>
        <end position="810"/>
    </location>
</feature>
<keyword evidence="3" id="KW-0998">Cell outer membrane</keyword>
<dbReference type="InterPro" id="IPR008969">
    <property type="entry name" value="CarboxyPept-like_regulatory"/>
</dbReference>
<keyword evidence="6" id="KW-0675">Receptor</keyword>
<evidence type="ECO:0000256" key="3">
    <source>
        <dbReference type="ARBA" id="ARBA00023237"/>
    </source>
</evidence>
<evidence type="ECO:0000256" key="2">
    <source>
        <dbReference type="ARBA" id="ARBA00023136"/>
    </source>
</evidence>
<evidence type="ECO:0000313" key="6">
    <source>
        <dbReference type="EMBL" id="THF51700.1"/>
    </source>
</evidence>
<dbReference type="SUPFAM" id="SSF56935">
    <property type="entry name" value="Porins"/>
    <property type="match status" value="1"/>
</dbReference>
<evidence type="ECO:0000256" key="1">
    <source>
        <dbReference type="ARBA" id="ARBA00004442"/>
    </source>
</evidence>
<dbReference type="Gene3D" id="2.60.40.1120">
    <property type="entry name" value="Carboxypeptidase-like, regulatory domain"/>
    <property type="match status" value="1"/>
</dbReference>
<protein>
    <submittedName>
        <fullName evidence="6">TonB-dependent receptor</fullName>
    </submittedName>
</protein>
<dbReference type="InterPro" id="IPR036942">
    <property type="entry name" value="Beta-barrel_TonB_sf"/>
</dbReference>
<dbReference type="EMBL" id="SSNZ01000002">
    <property type="protein sequence ID" value="THF51700.1"/>
    <property type="molecule type" value="Genomic_DNA"/>
</dbReference>
<dbReference type="Pfam" id="PF13715">
    <property type="entry name" value="CarbopepD_reg_2"/>
    <property type="match status" value="1"/>
</dbReference>
<dbReference type="Proteomes" id="UP000307507">
    <property type="component" value="Unassembled WGS sequence"/>
</dbReference>
<keyword evidence="2" id="KW-0472">Membrane</keyword>
<evidence type="ECO:0000259" key="5">
    <source>
        <dbReference type="Pfam" id="PF14905"/>
    </source>
</evidence>
<sequence length="810" mass="91870">MRQFYLLMLVVWSQCVVYAQETATTLTGKIVSGAVPMEFVNIVLLDWETKKIVTGAVTDADGAFSFAIAPGTYAVKASFLGYQNYESDAIKVGSDTMQTIPLINLKQDGKLLNEVVVEATTKKPLIQLQSDKIVMNVENSVLSEGNTALELLEKAPGVMVDNDGNISLRGKQGVTIMINDKKTYLSQQQLTNLLKGTSSSSISAVEVITNPSAKYDAAGNAGVINIKLKKNARNGFNGSVNANYGRGCKNRFGSGLNLNYKTGKYNFYGSYDQYYRGESETFTFDRNFYTDATRQTLDKFSNQYSVTDEPLKTNNFKAGLEYDLSENTFVGFKVSGDIGSYTNNSMSENKVRSADTSLLSDALTNNHNHSKWNSMSYNGSFLHKFDSAKQEISADVDYTHSRFRDNALLATQFNPTPVQQAYESTRRGMTPSSTSIFVAKADYVYRVKEKLSFEAGWKSSFVKSDNDVRYDTISGGNWTIDQGTTNHFIYKEQIHAGYINYKQNFGFIDVQAGLRAEHTIAEGNQVTMQSTVKRNYTQLFPSLFLKKNLGEAHTVQLSYSRRIDRPDYYDLNPFRFFRDPFIFYEGNPYLQPELTHSIEWGYSFRSKHMINFFYSTTSDVIVDAITQIDNTNTTILRSENLSTRKNYGLSLTSSIKLTRWWDSSNFLNLYRNEFSGEQNETDVATGIWSYTINSQNSLKLTKGLSSEFSFQYNSRSIYSTFERKDFFVVSAGIQKKLFSDKATVKLAVNDIFKSRRFYRNMQFNNINMKENINLDSRILNVSFTYNFGDQSQSARKINIEDDETKKRMKN</sequence>
<gene>
    <name evidence="6" type="ORF">E6C50_08035</name>
</gene>
<evidence type="ECO:0000313" key="7">
    <source>
        <dbReference type="Proteomes" id="UP000307507"/>
    </source>
</evidence>